<dbReference type="EMBL" id="CP067341">
    <property type="protein sequence ID" value="QQP10438.1"/>
    <property type="molecule type" value="Genomic_DNA"/>
</dbReference>
<protein>
    <submittedName>
        <fullName evidence="1">Uncharacterized protein</fullName>
    </submittedName>
</protein>
<accession>A0ABX7AKT3</accession>
<evidence type="ECO:0000313" key="1">
    <source>
        <dbReference type="EMBL" id="QQP10438.1"/>
    </source>
</evidence>
<dbReference type="Proteomes" id="UP000596049">
    <property type="component" value="Chromosome"/>
</dbReference>
<sequence length="76" mass="8629">MAENTKKQIQMYGHDFEYIEIEKFPLSNEVRVQVNYSGYPESIGIGSGESVEIAVDNTIKKILKSSPLEVIKCLYD</sequence>
<dbReference type="RefSeq" id="WP_053592523.1">
    <property type="nucleotide sequence ID" value="NZ_CP067341.1"/>
</dbReference>
<reference evidence="1 2" key="1">
    <citation type="submission" date="2020-01" db="EMBL/GenBank/DDBJ databases">
        <authorList>
            <person name="Liu G."/>
            <person name="Liu B."/>
        </authorList>
    </citation>
    <scope>NUCLEOTIDE SEQUENCE [LARGE SCALE GENOMIC DNA]</scope>
    <source>
        <strain evidence="1 2">FJAT-51161</strain>
    </source>
</reference>
<keyword evidence="2" id="KW-1185">Reference proteome</keyword>
<organism evidence="1 2">
    <name type="scientific">Lysinibacillus agricola</name>
    <dbReference type="NCBI Taxonomy" id="2590012"/>
    <lineage>
        <taxon>Bacteria</taxon>
        <taxon>Bacillati</taxon>
        <taxon>Bacillota</taxon>
        <taxon>Bacilli</taxon>
        <taxon>Bacillales</taxon>
        <taxon>Bacillaceae</taxon>
        <taxon>Lysinibacillus</taxon>
    </lineage>
</organism>
<proteinExistence type="predicted"/>
<gene>
    <name evidence="1" type="ORF">FJQ98_14190</name>
</gene>
<name>A0ABX7AKT3_9BACI</name>
<evidence type="ECO:0000313" key="2">
    <source>
        <dbReference type="Proteomes" id="UP000596049"/>
    </source>
</evidence>